<evidence type="ECO:0000256" key="1">
    <source>
        <dbReference type="SAM" id="MobiDB-lite"/>
    </source>
</evidence>
<gene>
    <name evidence="2" type="ORF">MARPO_0059s0040</name>
</gene>
<evidence type="ECO:0000313" key="3">
    <source>
        <dbReference type="Proteomes" id="UP000244005"/>
    </source>
</evidence>
<dbReference type="AlphaFoldDB" id="A0A2R6WTB7"/>
<keyword evidence="3" id="KW-1185">Reference proteome</keyword>
<name>A0A2R6WTB7_MARPO</name>
<organism evidence="2 3">
    <name type="scientific">Marchantia polymorpha</name>
    <name type="common">Common liverwort</name>
    <name type="synonym">Marchantia aquatica</name>
    <dbReference type="NCBI Taxonomy" id="3197"/>
    <lineage>
        <taxon>Eukaryota</taxon>
        <taxon>Viridiplantae</taxon>
        <taxon>Streptophyta</taxon>
        <taxon>Embryophyta</taxon>
        <taxon>Marchantiophyta</taxon>
        <taxon>Marchantiopsida</taxon>
        <taxon>Marchantiidae</taxon>
        <taxon>Marchantiales</taxon>
        <taxon>Marchantiaceae</taxon>
        <taxon>Marchantia</taxon>
    </lineage>
</organism>
<reference evidence="3" key="1">
    <citation type="journal article" date="2017" name="Cell">
        <title>Insights into land plant evolution garnered from the Marchantia polymorpha genome.</title>
        <authorList>
            <person name="Bowman J.L."/>
            <person name="Kohchi T."/>
            <person name="Yamato K.T."/>
            <person name="Jenkins J."/>
            <person name="Shu S."/>
            <person name="Ishizaki K."/>
            <person name="Yamaoka S."/>
            <person name="Nishihama R."/>
            <person name="Nakamura Y."/>
            <person name="Berger F."/>
            <person name="Adam C."/>
            <person name="Aki S.S."/>
            <person name="Althoff F."/>
            <person name="Araki T."/>
            <person name="Arteaga-Vazquez M.A."/>
            <person name="Balasubrmanian S."/>
            <person name="Barry K."/>
            <person name="Bauer D."/>
            <person name="Boehm C.R."/>
            <person name="Briginshaw L."/>
            <person name="Caballero-Perez J."/>
            <person name="Catarino B."/>
            <person name="Chen F."/>
            <person name="Chiyoda S."/>
            <person name="Chovatia M."/>
            <person name="Davies K.M."/>
            <person name="Delmans M."/>
            <person name="Demura T."/>
            <person name="Dierschke T."/>
            <person name="Dolan L."/>
            <person name="Dorantes-Acosta A.E."/>
            <person name="Eklund D.M."/>
            <person name="Florent S.N."/>
            <person name="Flores-Sandoval E."/>
            <person name="Fujiyama A."/>
            <person name="Fukuzawa H."/>
            <person name="Galik B."/>
            <person name="Grimanelli D."/>
            <person name="Grimwood J."/>
            <person name="Grossniklaus U."/>
            <person name="Hamada T."/>
            <person name="Haseloff J."/>
            <person name="Hetherington A.J."/>
            <person name="Higo A."/>
            <person name="Hirakawa Y."/>
            <person name="Hundley H.N."/>
            <person name="Ikeda Y."/>
            <person name="Inoue K."/>
            <person name="Inoue S.I."/>
            <person name="Ishida S."/>
            <person name="Jia Q."/>
            <person name="Kakita M."/>
            <person name="Kanazawa T."/>
            <person name="Kawai Y."/>
            <person name="Kawashima T."/>
            <person name="Kennedy M."/>
            <person name="Kinose K."/>
            <person name="Kinoshita T."/>
            <person name="Kohara Y."/>
            <person name="Koide E."/>
            <person name="Komatsu K."/>
            <person name="Kopischke S."/>
            <person name="Kubo M."/>
            <person name="Kyozuka J."/>
            <person name="Lagercrantz U."/>
            <person name="Lin S.S."/>
            <person name="Lindquist E."/>
            <person name="Lipzen A.M."/>
            <person name="Lu C.W."/>
            <person name="De Luna E."/>
            <person name="Martienssen R.A."/>
            <person name="Minamino N."/>
            <person name="Mizutani M."/>
            <person name="Mizutani M."/>
            <person name="Mochizuki N."/>
            <person name="Monte I."/>
            <person name="Mosher R."/>
            <person name="Nagasaki H."/>
            <person name="Nakagami H."/>
            <person name="Naramoto S."/>
            <person name="Nishitani K."/>
            <person name="Ohtani M."/>
            <person name="Okamoto T."/>
            <person name="Okumura M."/>
            <person name="Phillips J."/>
            <person name="Pollak B."/>
            <person name="Reinders A."/>
            <person name="Rovekamp M."/>
            <person name="Sano R."/>
            <person name="Sawa S."/>
            <person name="Schmid M.W."/>
            <person name="Shirakawa M."/>
            <person name="Solano R."/>
            <person name="Spunde A."/>
            <person name="Suetsugu N."/>
            <person name="Sugano S."/>
            <person name="Sugiyama A."/>
            <person name="Sun R."/>
            <person name="Suzuki Y."/>
            <person name="Takenaka M."/>
            <person name="Takezawa D."/>
            <person name="Tomogane H."/>
            <person name="Tsuzuki M."/>
            <person name="Ueda T."/>
            <person name="Umeda M."/>
            <person name="Ward J.M."/>
            <person name="Watanabe Y."/>
            <person name="Yazaki K."/>
            <person name="Yokoyama R."/>
            <person name="Yoshitake Y."/>
            <person name="Yotsui I."/>
            <person name="Zachgo S."/>
            <person name="Schmutz J."/>
        </authorList>
    </citation>
    <scope>NUCLEOTIDE SEQUENCE [LARGE SCALE GENOMIC DNA]</scope>
    <source>
        <strain evidence="3">Tak-1</strain>
    </source>
</reference>
<protein>
    <submittedName>
        <fullName evidence="2">Uncharacterized protein</fullName>
    </submittedName>
</protein>
<dbReference type="Proteomes" id="UP000244005">
    <property type="component" value="Unassembled WGS sequence"/>
</dbReference>
<proteinExistence type="predicted"/>
<dbReference type="EMBL" id="KZ772731">
    <property type="protein sequence ID" value="PTQ37092.1"/>
    <property type="molecule type" value="Genomic_DNA"/>
</dbReference>
<dbReference type="Gramene" id="Mp6g13100.1">
    <property type="protein sequence ID" value="Mp6g13100.1.cds"/>
    <property type="gene ID" value="Mp6g13100"/>
</dbReference>
<feature type="compositionally biased region" description="Polar residues" evidence="1">
    <location>
        <begin position="75"/>
        <end position="84"/>
    </location>
</feature>
<sequence length="84" mass="9235">MPSWSDDISTVLNMAWILQDSLRWMAIITRDQSQLCLEGISLHAHRSKSARATSSAEDTGALTTPHPDSPLVVDSSFSTFRSSD</sequence>
<accession>A0A2R6WTB7</accession>
<evidence type="ECO:0000313" key="2">
    <source>
        <dbReference type="EMBL" id="PTQ37092.1"/>
    </source>
</evidence>
<feature type="region of interest" description="Disordered" evidence="1">
    <location>
        <begin position="48"/>
        <end position="84"/>
    </location>
</feature>